<name>A0A0S7XR76_UNCSA</name>
<dbReference type="AlphaFoldDB" id="A0A0S7XR76"/>
<organism evidence="1 2">
    <name type="scientific">candidate division WOR-1 bacterium DG_54_3</name>
    <dbReference type="NCBI Taxonomy" id="1703775"/>
    <lineage>
        <taxon>Bacteria</taxon>
        <taxon>Bacillati</taxon>
        <taxon>Saganbacteria</taxon>
    </lineage>
</organism>
<evidence type="ECO:0008006" key="3">
    <source>
        <dbReference type="Google" id="ProtNLM"/>
    </source>
</evidence>
<evidence type="ECO:0000313" key="1">
    <source>
        <dbReference type="EMBL" id="KPJ64723.1"/>
    </source>
</evidence>
<comment type="caution">
    <text evidence="1">The sequence shown here is derived from an EMBL/GenBank/DDBJ whole genome shotgun (WGS) entry which is preliminary data.</text>
</comment>
<dbReference type="Proteomes" id="UP000051861">
    <property type="component" value="Unassembled WGS sequence"/>
</dbReference>
<accession>A0A0S7XR76</accession>
<protein>
    <recommendedName>
        <fullName evidence="3">Tail protein</fullName>
    </recommendedName>
</protein>
<dbReference type="EMBL" id="LIZX01000166">
    <property type="protein sequence ID" value="KPJ64723.1"/>
    <property type="molecule type" value="Genomic_DNA"/>
</dbReference>
<evidence type="ECO:0000313" key="2">
    <source>
        <dbReference type="Proteomes" id="UP000051861"/>
    </source>
</evidence>
<sequence>MATAKYELLRKMAYKSSDLLVEIDRFENGQNLIRLAFQDRVLDSYHFYGLIQNITGMNERLPVDTKFKYQGDATLEILNERVPGQAVPAKFSDLLNDWLVGAKVIIYQYFEGMAYSDLDDDTIMYAGWINGTRLEYDTQIIHLTVSPYKHYPNLPILRMHEIDYDNPEEGKDDTIMPIIWGENYFNNRPKNAVDDLDDLYGGAFLLPCWCDYDVPSGHYRYLTAGHVGTSTAVSRLYSNTTLEASYWAVHNDNAGGPSWRNILTVEVMDEIADTTKDWSVDCTGLQVSGVSVKDPITSLREILVQILGLNWQGTGWCEIDNTTAQLTFDNLYTWPGAVGLYSAGIEDQEITMEQLFSNFMGQFPFWIYRGRNGKFYFKKWARMPDVDYTERALSFEDDITDIQVEMSNPTGPVVEMNYWPNHGRSEANEIASGGYFARAFINLYVQDSGYTLDEDLDTTETVWDITGSGTFPTTGNLVMVGREICEVQLPGTPTGSTITVWRRAGNGTEAVEHSTGDKIYILRPDSAAGRNNGVQGGNIESTAQYIEIWEDATHYATLDLTSGGGSNHPKLYRDAVRLIEHIASRGTINPSLQGTFTGTWNPETGFYTLSSTVAFKILMGNSDNLVKVLGWWGDTDLATSQIGNKPARRRESQLTYDYAVRRRLDTIRFNADYITGSGIPYWVGGMWGGDLTPIEACAYRFDIGHRAMRRVRFRAPLHFVNLTIGKIFSFASDIDEHIKVHGESWTNLNWRVIETWRATPTLLGFIAEEAT</sequence>
<proteinExistence type="predicted"/>
<gene>
    <name evidence="1" type="ORF">AMJ44_12260</name>
</gene>
<reference evidence="1 2" key="1">
    <citation type="journal article" date="2015" name="Microbiome">
        <title>Genomic resolution of linkages in carbon, nitrogen, and sulfur cycling among widespread estuary sediment bacteria.</title>
        <authorList>
            <person name="Baker B.J."/>
            <person name="Lazar C.S."/>
            <person name="Teske A.P."/>
            <person name="Dick G.J."/>
        </authorList>
    </citation>
    <scope>NUCLEOTIDE SEQUENCE [LARGE SCALE GENOMIC DNA]</scope>
    <source>
        <strain evidence="1">DG_54_3</strain>
    </source>
</reference>